<gene>
    <name evidence="6" type="ORF">GSR61_01390</name>
</gene>
<feature type="domain" description="S-layer protein C-terminal" evidence="4">
    <location>
        <begin position="668"/>
        <end position="724"/>
    </location>
</feature>
<keyword evidence="1 3" id="KW-0732">Signal</keyword>
<evidence type="ECO:0000313" key="6">
    <source>
        <dbReference type="EMBL" id="QHQ67368.1"/>
    </source>
</evidence>
<feature type="compositionally biased region" description="Low complexity" evidence="2">
    <location>
        <begin position="59"/>
        <end position="94"/>
    </location>
</feature>
<dbReference type="EMBL" id="CP047142">
    <property type="protein sequence ID" value="QHQ67368.1"/>
    <property type="molecule type" value="Genomic_DNA"/>
</dbReference>
<feature type="compositionally biased region" description="Polar residues" evidence="2">
    <location>
        <begin position="95"/>
        <end position="110"/>
    </location>
</feature>
<sequence>MSNKNRQEIQNRFSLRKLTIGLASVSLGMFFMQTSNQVKADTLSTTPATNRANVTTVQTVQPGQPGQPVQPVQPGQPGQNGQNGQTDQTTPTPTSTSRDNSTGHSSQNLVTRPTTLALFKQITPAPSTPAPSTTVPSYDGTKVVSTPFYNNPGGTNSNLIDNQSKTGQYTFYFTAKDASGKEYASSYAAEKGNPTGVVLNSILDKDAGAYDPNSLEFHFYYQNNTDQDQTINYTLRMADYLNPYKAGRPESSLVPDGSRISDVKVTSKQGNTYDISSVTKTLDGVKSRDGDLRYVGDVPVNLTVKANDAINLVIPFVLNTTAKKSNTTIDDHNEFSVRENGQQTGYLVVRSSTYAPLFSEHKIYPLVNVGNNNYTHDYPDNPGAFDLDPSVYLDNDFMDGFWDGRTGVYKASKPTNLNTVYNSYTYTFLLLDNYQKSLTKHGFTVAFSDGKPVPYYMYQLSKTGSKVVDKNGNPVQGETKGHPYFEVVPVILLNQDETYTTKTAPTAWDPSTMVNKVADPTNYRYWDQKTDSAVRKDNTAAQLTANDFTVTITKDGKVVKPDDNGKYDLSKPGTYTVTYSKDFNGTTISNSGQITVTPVKEPDKPSGNNNNNSNHNNNGNNDNKGGNNLDAIVPVNPSDNNSNTAPTDNDSKPTDETGEQANICSCQDTITKTLMHAAYLYDNQGVRIKKPFIKAYTAVVVAKTPVVINGIKYYKVPCKDEYIKSGNFDGTSRVLRHNAFVYNHKGKAVRIKGIKRLLKKWRLVRTYGAPFNINGHQMYRIAKNRYIKVKNFK</sequence>
<dbReference type="Proteomes" id="UP000464915">
    <property type="component" value="Chromosome"/>
</dbReference>
<dbReference type="InterPro" id="IPR005877">
    <property type="entry name" value="YSIRK_signal_dom"/>
</dbReference>
<evidence type="ECO:0000313" key="7">
    <source>
        <dbReference type="Proteomes" id="UP000464915"/>
    </source>
</evidence>
<evidence type="ECO:0000256" key="3">
    <source>
        <dbReference type="SAM" id="SignalP"/>
    </source>
</evidence>
<feature type="domain" description="YSIRK Gram-positive signal peptide" evidence="5">
    <location>
        <begin position="10"/>
        <end position="32"/>
    </location>
</feature>
<feature type="region of interest" description="Disordered" evidence="2">
    <location>
        <begin position="586"/>
        <end position="660"/>
    </location>
</feature>
<evidence type="ECO:0000259" key="5">
    <source>
        <dbReference type="Pfam" id="PF04650"/>
    </source>
</evidence>
<feature type="compositionally biased region" description="Polar residues" evidence="2">
    <location>
        <begin position="637"/>
        <end position="648"/>
    </location>
</feature>
<proteinExistence type="predicted"/>
<evidence type="ECO:0000259" key="4">
    <source>
        <dbReference type="Pfam" id="PF03217"/>
    </source>
</evidence>
<name>A0AB37DDU4_9LACO</name>
<protein>
    <submittedName>
        <fullName evidence="6">YSIRK-type signal peptide-containing protein</fullName>
    </submittedName>
</protein>
<feature type="compositionally biased region" description="Basic and acidic residues" evidence="2">
    <location>
        <begin position="556"/>
        <end position="569"/>
    </location>
</feature>
<organism evidence="6 7">
    <name type="scientific">Lactobacillus crispatus</name>
    <dbReference type="NCBI Taxonomy" id="47770"/>
    <lineage>
        <taxon>Bacteria</taxon>
        <taxon>Bacillati</taxon>
        <taxon>Bacillota</taxon>
        <taxon>Bacilli</taxon>
        <taxon>Lactobacillales</taxon>
        <taxon>Lactobacillaceae</taxon>
        <taxon>Lactobacillus</taxon>
    </lineage>
</organism>
<dbReference type="Pfam" id="PF04650">
    <property type="entry name" value="YSIRK_signal"/>
    <property type="match status" value="1"/>
</dbReference>
<feature type="domain" description="S-layer protein C-terminal" evidence="4">
    <location>
        <begin position="727"/>
        <end position="789"/>
    </location>
</feature>
<feature type="compositionally biased region" description="Polar residues" evidence="2">
    <location>
        <begin position="586"/>
        <end position="596"/>
    </location>
</feature>
<dbReference type="InterPro" id="IPR024968">
    <property type="entry name" value="SlpA_C_lactobacillus"/>
</dbReference>
<dbReference type="AlphaFoldDB" id="A0AB37DDU4"/>
<dbReference type="NCBIfam" id="TIGR01168">
    <property type="entry name" value="YSIRK_signal"/>
    <property type="match status" value="1"/>
</dbReference>
<feature type="chain" id="PRO_5044284838" evidence="3">
    <location>
        <begin position="41"/>
        <end position="793"/>
    </location>
</feature>
<evidence type="ECO:0000256" key="1">
    <source>
        <dbReference type="ARBA" id="ARBA00022729"/>
    </source>
</evidence>
<feature type="region of interest" description="Disordered" evidence="2">
    <location>
        <begin position="59"/>
        <end position="110"/>
    </location>
</feature>
<dbReference type="Pfam" id="PF03217">
    <property type="entry name" value="SlpA"/>
    <property type="match status" value="2"/>
</dbReference>
<evidence type="ECO:0000256" key="2">
    <source>
        <dbReference type="SAM" id="MobiDB-lite"/>
    </source>
</evidence>
<dbReference type="RefSeq" id="WP_065989805.1">
    <property type="nucleotide sequence ID" value="NZ_CP047142.1"/>
</dbReference>
<feature type="signal peptide" evidence="3">
    <location>
        <begin position="1"/>
        <end position="40"/>
    </location>
</feature>
<feature type="compositionally biased region" description="Low complexity" evidence="2">
    <location>
        <begin position="607"/>
        <end position="628"/>
    </location>
</feature>
<reference evidence="6 7" key="1">
    <citation type="submission" date="2019-12" db="EMBL/GenBank/DDBJ databases">
        <title>Complete Genome Sequences of Lactobacillus strains, C25 and P38, Isolated from Chicken Cecum.</title>
        <authorList>
            <person name="Hassan H.M."/>
            <person name="Mendoza M."/>
            <person name="Rezvani M."/>
            <person name="Koci M.D."/>
            <person name="Dickey A.N."/>
            <person name="Scholl E.H."/>
        </authorList>
    </citation>
    <scope>NUCLEOTIDE SEQUENCE [LARGE SCALE GENOMIC DNA]</scope>
    <source>
        <strain evidence="6 7">C25</strain>
    </source>
</reference>
<accession>A0AB37DDU4</accession>
<feature type="region of interest" description="Disordered" evidence="2">
    <location>
        <begin position="556"/>
        <end position="575"/>
    </location>
</feature>